<dbReference type="Pfam" id="PF00126">
    <property type="entry name" value="HTH_1"/>
    <property type="match status" value="1"/>
</dbReference>
<accession>A0ABW1AYS6</accession>
<evidence type="ECO:0000313" key="7">
    <source>
        <dbReference type="EMBL" id="MFC5772332.1"/>
    </source>
</evidence>
<dbReference type="InterPro" id="IPR000847">
    <property type="entry name" value="LysR_HTH_N"/>
</dbReference>
<keyword evidence="4" id="KW-0010">Activator</keyword>
<evidence type="ECO:0000256" key="3">
    <source>
        <dbReference type="ARBA" id="ARBA00023125"/>
    </source>
</evidence>
<sequence>MLNYKQLHHFWSVARAGGIVRASERSGLAPQTLSGQIATLEASLGITLFQRQGRRLVLTETGRMVLDYAEEIFRLGSELEEAIQSRATGRMAPFRVGVADVVPKAIAYVLLAPSMTLAEPMRIICREGKLERLLGELAIHKLDVVLADSPLPSNMDVRGYSHVLGESTIGFYASAAVADSLRGDFPACLNGAPLLLPGLEAAVRGPLLRWLEDGKLRPRVVGEFDDSALMRAFGEAGAGVLPAASLIGDELLAQGGMRRLGEAPGVVETYYAISVERRLTHPAVRAISDAAPISIARGQTAQG</sequence>
<evidence type="ECO:0000259" key="6">
    <source>
        <dbReference type="PROSITE" id="PS50931"/>
    </source>
</evidence>
<protein>
    <submittedName>
        <fullName evidence="7">Transcriptional activator NhaR</fullName>
    </submittedName>
</protein>
<gene>
    <name evidence="7" type="primary">nhaR</name>
    <name evidence="7" type="ORF">ACFPTN_23370</name>
</gene>
<evidence type="ECO:0000256" key="1">
    <source>
        <dbReference type="ARBA" id="ARBA00009437"/>
    </source>
</evidence>
<evidence type="ECO:0000256" key="4">
    <source>
        <dbReference type="ARBA" id="ARBA00023159"/>
    </source>
</evidence>
<dbReference type="InterPro" id="IPR036390">
    <property type="entry name" value="WH_DNA-bd_sf"/>
</dbReference>
<dbReference type="EMBL" id="JBHSOG010000114">
    <property type="protein sequence ID" value="MFC5772332.1"/>
    <property type="molecule type" value="Genomic_DNA"/>
</dbReference>
<reference evidence="8" key="1">
    <citation type="journal article" date="2019" name="Int. J. Syst. Evol. Microbiol.">
        <title>The Global Catalogue of Microorganisms (GCM) 10K type strain sequencing project: providing services to taxonomists for standard genome sequencing and annotation.</title>
        <authorList>
            <consortium name="The Broad Institute Genomics Platform"/>
            <consortium name="The Broad Institute Genome Sequencing Center for Infectious Disease"/>
            <person name="Wu L."/>
            <person name="Ma J."/>
        </authorList>
    </citation>
    <scope>NUCLEOTIDE SEQUENCE [LARGE SCALE GENOMIC DNA]</scope>
    <source>
        <strain evidence="8">SHR3</strain>
    </source>
</reference>
<evidence type="ECO:0000256" key="2">
    <source>
        <dbReference type="ARBA" id="ARBA00023015"/>
    </source>
</evidence>
<dbReference type="SUPFAM" id="SSF53850">
    <property type="entry name" value="Periplasmic binding protein-like II"/>
    <property type="match status" value="1"/>
</dbReference>
<keyword evidence="5" id="KW-0804">Transcription</keyword>
<keyword evidence="3" id="KW-0238">DNA-binding</keyword>
<dbReference type="RefSeq" id="WP_096445148.1">
    <property type="nucleotide sequence ID" value="NZ_JBHSOG010000114.1"/>
</dbReference>
<dbReference type="Proteomes" id="UP001595974">
    <property type="component" value="Unassembled WGS sequence"/>
</dbReference>
<keyword evidence="2" id="KW-0805">Transcription regulation</keyword>
<name>A0ABW1AYS6_9RHOO</name>
<dbReference type="PANTHER" id="PTHR30293:SF2">
    <property type="entry name" value="TRANSCRIPTIONAL ACTIVATOR PROTEIN NHAR"/>
    <property type="match status" value="1"/>
</dbReference>
<dbReference type="InterPro" id="IPR005119">
    <property type="entry name" value="LysR_subst-bd"/>
</dbReference>
<dbReference type="PROSITE" id="PS50931">
    <property type="entry name" value="HTH_LYSR"/>
    <property type="match status" value="1"/>
</dbReference>
<evidence type="ECO:0000313" key="8">
    <source>
        <dbReference type="Proteomes" id="UP001595974"/>
    </source>
</evidence>
<comment type="similarity">
    <text evidence="1">Belongs to the LysR transcriptional regulatory family.</text>
</comment>
<proteinExistence type="inferred from homology"/>
<keyword evidence="8" id="KW-1185">Reference proteome</keyword>
<feature type="domain" description="HTH lysR-type" evidence="6">
    <location>
        <begin position="2"/>
        <end position="59"/>
    </location>
</feature>
<evidence type="ECO:0000256" key="5">
    <source>
        <dbReference type="ARBA" id="ARBA00023163"/>
    </source>
</evidence>
<dbReference type="NCBIfam" id="NF008284">
    <property type="entry name" value="PRK11062.1"/>
    <property type="match status" value="1"/>
</dbReference>
<dbReference type="Pfam" id="PF03466">
    <property type="entry name" value="LysR_substrate"/>
    <property type="match status" value="1"/>
</dbReference>
<dbReference type="SUPFAM" id="SSF46785">
    <property type="entry name" value="Winged helix' DNA-binding domain"/>
    <property type="match status" value="1"/>
</dbReference>
<comment type="caution">
    <text evidence="7">The sequence shown here is derived from an EMBL/GenBank/DDBJ whole genome shotgun (WGS) entry which is preliminary data.</text>
</comment>
<dbReference type="Gene3D" id="1.10.10.10">
    <property type="entry name" value="Winged helix-like DNA-binding domain superfamily/Winged helix DNA-binding domain"/>
    <property type="match status" value="1"/>
</dbReference>
<dbReference type="PANTHER" id="PTHR30293">
    <property type="entry name" value="TRANSCRIPTIONAL REGULATORY PROTEIN NAC-RELATED"/>
    <property type="match status" value="1"/>
</dbReference>
<dbReference type="InterPro" id="IPR036388">
    <property type="entry name" value="WH-like_DNA-bd_sf"/>
</dbReference>
<organism evidence="7 8">
    <name type="scientific">Thauera sinica</name>
    <dbReference type="NCBI Taxonomy" id="2665146"/>
    <lineage>
        <taxon>Bacteria</taxon>
        <taxon>Pseudomonadati</taxon>
        <taxon>Pseudomonadota</taxon>
        <taxon>Betaproteobacteria</taxon>
        <taxon>Rhodocyclales</taxon>
        <taxon>Zoogloeaceae</taxon>
        <taxon>Thauera</taxon>
    </lineage>
</organism>